<gene>
    <name evidence="1" type="ORF">U771_24205</name>
</gene>
<name>A0ACA7PBK6_9PSED</name>
<dbReference type="Proteomes" id="UP000018725">
    <property type="component" value="Chromosome"/>
</dbReference>
<accession>A0ACA7PBK6</accession>
<keyword evidence="2" id="KW-1185">Reference proteome</keyword>
<protein>
    <submittedName>
        <fullName evidence="1">Chain-length determining protein</fullName>
    </submittedName>
</protein>
<dbReference type="EMBL" id="CP006852">
    <property type="protein sequence ID" value="AHC37331.1"/>
    <property type="molecule type" value="Genomic_DNA"/>
</dbReference>
<reference evidence="1 2" key="1">
    <citation type="journal article" date="2014" name="Genome Announc.">
        <title>Complete Genome Sequence of Pseudomonas sp. Strain TKP, Isolated from a gamma-Hexachlorocyclohexane-Degrading Mixed Culture.</title>
        <authorList>
            <person name="Ohtsubo Y."/>
            <person name="Kishida K."/>
            <person name="Sato T."/>
            <person name="Tabata M."/>
            <person name="Kawasumi T."/>
            <person name="Ogura Y."/>
            <person name="Hayashi T."/>
            <person name="Tsuda M."/>
            <person name="Nagata Y."/>
        </authorList>
    </citation>
    <scope>NUCLEOTIDE SEQUENCE [LARGE SCALE GENOMIC DNA]</scope>
    <source>
        <strain evidence="1 2">TKP</strain>
    </source>
</reference>
<sequence length="441" mass="49313">MSNLSDTRQIMASDEVDLVALFHNIWKQRFLVLGFTVFAGITGLVFALSMPKEYTVSSLLRPTAINDLDALNRSQVYTLPPTEALNKVAARLDSYEARFGFFKSHPELFEAFNKPGQTLEQGFEFFNLNSISMVFPDPKKTEISSYIGLDMRYLDGVDGVAILNGFVDYALAMERQEIGADLKVIVKNRLAEVQGKLSAARSNYETDKESKIAQLLENDNVRRAKLKDEIAGLRLQLDVIRTNRIAELSEAISIAKTMGIKYPSTPSSISNASTGGGRQIISTEINNQTMPLYFLGTDALEAERAMLRQRSDNDFVSERIAEIGKELKMLEVNREAEVLNQRKNEDIFLQNIEPLRAERARLRNINTDMSALKLVSIDRRAQEPIGPMGVSKLTIFAFALLVGLFLGSVVALIRQFILDRRIALADLPMPLSNLPRNIQGS</sequence>
<proteinExistence type="predicted"/>
<evidence type="ECO:0000313" key="2">
    <source>
        <dbReference type="Proteomes" id="UP000018725"/>
    </source>
</evidence>
<evidence type="ECO:0000313" key="1">
    <source>
        <dbReference type="EMBL" id="AHC37331.1"/>
    </source>
</evidence>
<organism evidence="1 2">
    <name type="scientific">Pseudomonas gorinensis</name>
    <dbReference type="NCBI Taxonomy" id="3240790"/>
    <lineage>
        <taxon>Bacteria</taxon>
        <taxon>Pseudomonadati</taxon>
        <taxon>Pseudomonadota</taxon>
        <taxon>Gammaproteobacteria</taxon>
        <taxon>Pseudomonadales</taxon>
        <taxon>Pseudomonadaceae</taxon>
        <taxon>Pseudomonas</taxon>
    </lineage>
</organism>